<organism evidence="1">
    <name type="scientific">Arundo donax</name>
    <name type="common">Giant reed</name>
    <name type="synonym">Donax arundinaceus</name>
    <dbReference type="NCBI Taxonomy" id="35708"/>
    <lineage>
        <taxon>Eukaryota</taxon>
        <taxon>Viridiplantae</taxon>
        <taxon>Streptophyta</taxon>
        <taxon>Embryophyta</taxon>
        <taxon>Tracheophyta</taxon>
        <taxon>Spermatophyta</taxon>
        <taxon>Magnoliopsida</taxon>
        <taxon>Liliopsida</taxon>
        <taxon>Poales</taxon>
        <taxon>Poaceae</taxon>
        <taxon>PACMAD clade</taxon>
        <taxon>Arundinoideae</taxon>
        <taxon>Arundineae</taxon>
        <taxon>Arundo</taxon>
    </lineage>
</organism>
<dbReference type="AlphaFoldDB" id="A0A0A9AU90"/>
<name>A0A0A9AU90_ARUDO</name>
<reference evidence="1" key="2">
    <citation type="journal article" date="2015" name="Data Brief">
        <title>Shoot transcriptome of the giant reed, Arundo donax.</title>
        <authorList>
            <person name="Barrero R.A."/>
            <person name="Guerrero F.D."/>
            <person name="Moolhuijzen P."/>
            <person name="Goolsby J.A."/>
            <person name="Tidwell J."/>
            <person name="Bellgard S.E."/>
            <person name="Bellgard M.I."/>
        </authorList>
    </citation>
    <scope>NUCLEOTIDE SEQUENCE</scope>
    <source>
        <tissue evidence="1">Shoot tissue taken approximately 20 cm above the soil surface</tissue>
    </source>
</reference>
<proteinExistence type="predicted"/>
<accession>A0A0A9AU90</accession>
<reference evidence="1" key="1">
    <citation type="submission" date="2014-09" db="EMBL/GenBank/DDBJ databases">
        <authorList>
            <person name="Magalhaes I.L.F."/>
            <person name="Oliveira U."/>
            <person name="Santos F.R."/>
            <person name="Vidigal T.H.D.A."/>
            <person name="Brescovit A.D."/>
            <person name="Santos A.J."/>
        </authorList>
    </citation>
    <scope>NUCLEOTIDE SEQUENCE</scope>
    <source>
        <tissue evidence="1">Shoot tissue taken approximately 20 cm above the soil surface</tissue>
    </source>
</reference>
<evidence type="ECO:0000313" key="1">
    <source>
        <dbReference type="EMBL" id="JAD54676.1"/>
    </source>
</evidence>
<protein>
    <submittedName>
        <fullName evidence="1">Uncharacterized protein</fullName>
    </submittedName>
</protein>
<dbReference type="EMBL" id="GBRH01243219">
    <property type="protein sequence ID" value="JAD54676.1"/>
    <property type="molecule type" value="Transcribed_RNA"/>
</dbReference>
<sequence>MCVLFFFLKEFVRTKVSCFIPTSHA</sequence>